<dbReference type="InterPro" id="IPR025451">
    <property type="entry name" value="DUF4211"/>
</dbReference>
<feature type="compositionally biased region" description="Basic and acidic residues" evidence="1">
    <location>
        <begin position="103"/>
        <end position="123"/>
    </location>
</feature>
<reference evidence="3 4" key="1">
    <citation type="submission" date="2013-11" db="EMBL/GenBank/DDBJ databases">
        <title>Genome sequencing of Stegodyphus mimosarum.</title>
        <authorList>
            <person name="Bechsgaard J."/>
        </authorList>
    </citation>
    <scope>NUCLEOTIDE SEQUENCE [LARGE SCALE GENOMIC DNA]</scope>
</reference>
<dbReference type="GO" id="GO:0005634">
    <property type="term" value="C:nucleus"/>
    <property type="evidence" value="ECO:0007669"/>
    <property type="project" value="TreeGrafter"/>
</dbReference>
<feature type="region of interest" description="Disordered" evidence="1">
    <location>
        <begin position="91"/>
        <end position="205"/>
    </location>
</feature>
<feature type="compositionally biased region" description="Basic and acidic residues" evidence="1">
    <location>
        <begin position="1"/>
        <end position="11"/>
    </location>
</feature>
<feature type="region of interest" description="Disordered" evidence="1">
    <location>
        <begin position="1"/>
        <end position="76"/>
    </location>
</feature>
<organism evidence="3 4">
    <name type="scientific">Stegodyphus mimosarum</name>
    <name type="common">African social velvet spider</name>
    <dbReference type="NCBI Taxonomy" id="407821"/>
    <lineage>
        <taxon>Eukaryota</taxon>
        <taxon>Metazoa</taxon>
        <taxon>Ecdysozoa</taxon>
        <taxon>Arthropoda</taxon>
        <taxon>Chelicerata</taxon>
        <taxon>Arachnida</taxon>
        <taxon>Araneae</taxon>
        <taxon>Araneomorphae</taxon>
        <taxon>Entelegynae</taxon>
        <taxon>Eresoidea</taxon>
        <taxon>Eresidae</taxon>
        <taxon>Stegodyphus</taxon>
    </lineage>
</organism>
<feature type="compositionally biased region" description="Basic residues" evidence="1">
    <location>
        <begin position="45"/>
        <end position="68"/>
    </location>
</feature>
<sequence>MAENSDMKEENPEMAAPEISNSSKLKIKTELDTSLQCDEQLPNMPKKRGRKAKKPPAVKTDAKKRKSSVKSPDPINNLAITIKQEIVEEVAFESSRRSSLRSRKSDSTLKEVEAGPSIKKEPIELSDDEVDIIDDSDSDPAWTPSAKTPKATDHLKSHGIQCMVKKRGPKVGSRRSSAGNAPAAKRERKKSRESQPRKTSTEKSVPATICKKEILEPVVKVRKEKERFLVAKADINKPTPFLWRVDKETNMLQRFEWFEQDGMLLYRSTYTYAAWNEISFSNYVTANVKIVSHNRVVFIVEYLGPALNEPAEEFSDENVAAPPDPLRENFEVFLQTLISQALDPNFLSEITNENDEYFLSNIKEIEQVSEAKKSTLMKDTWDEELQKCANTYPCLNILDSITNEMKCQVCDKENGIKLLQFYGQPYDWTTLGSVEMPLATKTQFNACCRCSATVSLYNRLHHQKYNFFIKCRTKMNEVKGDSEKVESHVLLEDCLQDHAWVNTLYSELEQTWRECEEKS</sequence>
<feature type="domain" description="DUF4211" evidence="2">
    <location>
        <begin position="324"/>
        <end position="431"/>
    </location>
</feature>
<dbReference type="Proteomes" id="UP000054359">
    <property type="component" value="Unassembled WGS sequence"/>
</dbReference>
<dbReference type="PANTHER" id="PTHR14689">
    <property type="entry name" value="PHORBOL-ESTER_DAG-TYPE DOMAIN-CONTAINING PROTEIN"/>
    <property type="match status" value="1"/>
</dbReference>
<protein>
    <submittedName>
        <fullName evidence="3">Proline-rich protein 12</fullName>
    </submittedName>
</protein>
<evidence type="ECO:0000256" key="1">
    <source>
        <dbReference type="SAM" id="MobiDB-lite"/>
    </source>
</evidence>
<feature type="compositionally biased region" description="Basic residues" evidence="1">
    <location>
        <begin position="164"/>
        <end position="173"/>
    </location>
</feature>
<dbReference type="OMA" id="CLQDDAW"/>
<dbReference type="STRING" id="407821.A0A087SXQ7"/>
<feature type="compositionally biased region" description="Basic and acidic residues" evidence="1">
    <location>
        <begin position="190"/>
        <end position="201"/>
    </location>
</feature>
<dbReference type="EMBL" id="KK112433">
    <property type="protein sequence ID" value="KFM57646.1"/>
    <property type="molecule type" value="Genomic_DNA"/>
</dbReference>
<feature type="compositionally biased region" description="Acidic residues" evidence="1">
    <location>
        <begin position="124"/>
        <end position="138"/>
    </location>
</feature>
<accession>A0A087SXQ7</accession>
<evidence type="ECO:0000313" key="3">
    <source>
        <dbReference type="EMBL" id="KFM57646.1"/>
    </source>
</evidence>
<keyword evidence="4" id="KW-1185">Reference proteome</keyword>
<dbReference type="OrthoDB" id="6436780at2759"/>
<evidence type="ECO:0000313" key="4">
    <source>
        <dbReference type="Proteomes" id="UP000054359"/>
    </source>
</evidence>
<dbReference type="AlphaFoldDB" id="A0A087SXQ7"/>
<dbReference type="PANTHER" id="PTHR14689:SF0">
    <property type="entry name" value="COILED-COIL DOMAIN-CONTAINING PROTEIN 82"/>
    <property type="match status" value="1"/>
</dbReference>
<evidence type="ECO:0000259" key="2">
    <source>
        <dbReference type="Pfam" id="PF13926"/>
    </source>
</evidence>
<proteinExistence type="predicted"/>
<gene>
    <name evidence="3" type="ORF">X975_00519</name>
</gene>
<feature type="non-terminal residue" evidence="3">
    <location>
        <position position="519"/>
    </location>
</feature>
<name>A0A087SXQ7_STEMI</name>
<dbReference type="Pfam" id="PF13926">
    <property type="entry name" value="DUF4211"/>
    <property type="match status" value="1"/>
</dbReference>